<gene>
    <name evidence="2" type="ORF">OV079_32535</name>
</gene>
<dbReference type="AlphaFoldDB" id="A0A9X3J123"/>
<dbReference type="EMBL" id="JAPNKE010000002">
    <property type="protein sequence ID" value="MCY1010214.1"/>
    <property type="molecule type" value="Genomic_DNA"/>
</dbReference>
<evidence type="ECO:0000313" key="3">
    <source>
        <dbReference type="Proteomes" id="UP001150924"/>
    </source>
</evidence>
<sequence length="223" mass="24025">MVVHRGAAAVLHAGERPASRSEARESAARSRSRRARRGWCRFASVARRVAIAGRFGEQWWFSAGRGVGVSRELAERTVDALAFTPDTAAALRGLLYATAAIDASRLERAGLRRVLVDLLTRGQLAHEREATARESGQAGRGAAERTPEEADTQLVETDWIGLELVDANGAAVAWEPYVIELPDGRQLRGSLGVDGKAVVRGLPAGTCKITFPRRGANMWSAAE</sequence>
<organism evidence="2 3">
    <name type="scientific">Nannocystis pusilla</name>
    <dbReference type="NCBI Taxonomy" id="889268"/>
    <lineage>
        <taxon>Bacteria</taxon>
        <taxon>Pseudomonadati</taxon>
        <taxon>Myxococcota</taxon>
        <taxon>Polyangia</taxon>
        <taxon>Nannocystales</taxon>
        <taxon>Nannocystaceae</taxon>
        <taxon>Nannocystis</taxon>
    </lineage>
</organism>
<protein>
    <submittedName>
        <fullName evidence="2">Uncharacterized protein</fullName>
    </submittedName>
</protein>
<feature type="region of interest" description="Disordered" evidence="1">
    <location>
        <begin position="1"/>
        <end position="29"/>
    </location>
</feature>
<proteinExistence type="predicted"/>
<reference evidence="2" key="1">
    <citation type="submission" date="2022-11" db="EMBL/GenBank/DDBJ databases">
        <title>Minimal conservation of predation-associated metabolite biosynthetic gene clusters underscores biosynthetic potential of Myxococcota including descriptions for ten novel species: Archangium lansinium sp. nov., Myxococcus landrumus sp. nov., Nannocystis bai.</title>
        <authorList>
            <person name="Ahearne A."/>
            <person name="Stevens C."/>
            <person name="Phillips K."/>
        </authorList>
    </citation>
    <scope>NUCLEOTIDE SEQUENCE</scope>
    <source>
        <strain evidence="2">Na p29</strain>
    </source>
</reference>
<evidence type="ECO:0000256" key="1">
    <source>
        <dbReference type="SAM" id="MobiDB-lite"/>
    </source>
</evidence>
<name>A0A9X3J123_9BACT</name>
<dbReference type="RefSeq" id="WP_267773078.1">
    <property type="nucleotide sequence ID" value="NZ_JAPNKE010000002.1"/>
</dbReference>
<keyword evidence="3" id="KW-1185">Reference proteome</keyword>
<feature type="compositionally biased region" description="Basic and acidic residues" evidence="1">
    <location>
        <begin position="13"/>
        <end position="28"/>
    </location>
</feature>
<comment type="caution">
    <text evidence="2">The sequence shown here is derived from an EMBL/GenBank/DDBJ whole genome shotgun (WGS) entry which is preliminary data.</text>
</comment>
<accession>A0A9X3J123</accession>
<feature type="region of interest" description="Disordered" evidence="1">
    <location>
        <begin position="127"/>
        <end position="150"/>
    </location>
</feature>
<dbReference type="Proteomes" id="UP001150924">
    <property type="component" value="Unassembled WGS sequence"/>
</dbReference>
<evidence type="ECO:0000313" key="2">
    <source>
        <dbReference type="EMBL" id="MCY1010214.1"/>
    </source>
</evidence>